<reference evidence="1" key="1">
    <citation type="journal article" date="2021" name="New Phytol.">
        <title>Evolutionary innovations through gain and loss of genes in the ectomycorrhizal Boletales.</title>
        <authorList>
            <person name="Wu G."/>
            <person name="Miyauchi S."/>
            <person name="Morin E."/>
            <person name="Kuo A."/>
            <person name="Drula E."/>
            <person name="Varga T."/>
            <person name="Kohler A."/>
            <person name="Feng B."/>
            <person name="Cao Y."/>
            <person name="Lipzen A."/>
            <person name="Daum C."/>
            <person name="Hundley H."/>
            <person name="Pangilinan J."/>
            <person name="Johnson J."/>
            <person name="Barry K."/>
            <person name="LaButti K."/>
            <person name="Ng V."/>
            <person name="Ahrendt S."/>
            <person name="Min B."/>
            <person name="Choi I.G."/>
            <person name="Park H."/>
            <person name="Plett J.M."/>
            <person name="Magnuson J."/>
            <person name="Spatafora J.W."/>
            <person name="Nagy L.G."/>
            <person name="Henrissat B."/>
            <person name="Grigoriev I.V."/>
            <person name="Yang Z.L."/>
            <person name="Xu J."/>
            <person name="Martin F.M."/>
        </authorList>
    </citation>
    <scope>NUCLEOTIDE SEQUENCE</scope>
    <source>
        <strain evidence="1">KUC20120723A-06</strain>
    </source>
</reference>
<sequence>ALASPELSTDQQARRERAVNTQENAQASHSRTQPPRHQDEANVALGKLDVVYIPSPTTSPPRDRNERRRWRARQRRRAARNNDSDSEPEDDDAESYYEDTGCLDAFCFLECAHLRSYPRVWAWEEPHGRSVRPTFRLPLLADRNFVGSCMLYEAADIDPMTRIVEENIYYKEEVSIQIGSGRSGFVLAADAETTAPVRSGYHENSFHASDSSVGAGIACDAARLGHGVEVEGGLSRDRPTEGAPKLANYPEHWRAHKNYCRPPSIISISAILIPADEDSPREVKVKCTATRVDGSIFYNPDLESFLGNTDIGGQRISRMGYNSGVQSKVQELSERSESA</sequence>
<dbReference type="Proteomes" id="UP000790709">
    <property type="component" value="Unassembled WGS sequence"/>
</dbReference>
<comment type="caution">
    <text evidence="1">The sequence shown here is derived from an EMBL/GenBank/DDBJ whole genome shotgun (WGS) entry which is preliminary data.</text>
</comment>
<keyword evidence="2" id="KW-1185">Reference proteome</keyword>
<evidence type="ECO:0000313" key="2">
    <source>
        <dbReference type="Proteomes" id="UP000790709"/>
    </source>
</evidence>
<proteinExistence type="predicted"/>
<organism evidence="1 2">
    <name type="scientific">Leucogyrophana mollusca</name>
    <dbReference type="NCBI Taxonomy" id="85980"/>
    <lineage>
        <taxon>Eukaryota</taxon>
        <taxon>Fungi</taxon>
        <taxon>Dikarya</taxon>
        <taxon>Basidiomycota</taxon>
        <taxon>Agaricomycotina</taxon>
        <taxon>Agaricomycetes</taxon>
        <taxon>Agaricomycetidae</taxon>
        <taxon>Boletales</taxon>
        <taxon>Boletales incertae sedis</taxon>
        <taxon>Leucogyrophana</taxon>
    </lineage>
</organism>
<feature type="non-terminal residue" evidence="1">
    <location>
        <position position="1"/>
    </location>
</feature>
<protein>
    <submittedName>
        <fullName evidence="1">Uncharacterized protein</fullName>
    </submittedName>
</protein>
<evidence type="ECO:0000313" key="1">
    <source>
        <dbReference type="EMBL" id="KAH7917125.1"/>
    </source>
</evidence>
<accession>A0ACB8AUT1</accession>
<dbReference type="EMBL" id="MU267254">
    <property type="protein sequence ID" value="KAH7917125.1"/>
    <property type="molecule type" value="Genomic_DNA"/>
</dbReference>
<name>A0ACB8AUT1_9AGAM</name>
<gene>
    <name evidence="1" type="ORF">BV22DRAFT_1052665</name>
</gene>